<feature type="domain" description="VOC" evidence="2">
    <location>
        <begin position="20"/>
        <end position="136"/>
    </location>
</feature>
<evidence type="ECO:0000256" key="1">
    <source>
        <dbReference type="ARBA" id="ARBA00022723"/>
    </source>
</evidence>
<dbReference type="CDD" id="cd16359">
    <property type="entry name" value="VOC_BsCatE_like_C"/>
    <property type="match status" value="1"/>
</dbReference>
<dbReference type="PANTHER" id="PTHR43279">
    <property type="entry name" value="CATECHOL-2,3-DIOXYGENASE"/>
    <property type="match status" value="1"/>
</dbReference>
<dbReference type="SUPFAM" id="SSF54593">
    <property type="entry name" value="Glyoxalase/Bleomycin resistance protein/Dihydroxybiphenyl dioxygenase"/>
    <property type="match status" value="2"/>
</dbReference>
<dbReference type="PROSITE" id="PS51819">
    <property type="entry name" value="VOC"/>
    <property type="match status" value="1"/>
</dbReference>
<dbReference type="PROSITE" id="PS00934">
    <property type="entry name" value="GLYOXALASE_I_1"/>
    <property type="match status" value="1"/>
</dbReference>
<dbReference type="InterPro" id="IPR004360">
    <property type="entry name" value="Glyas_Fos-R_dOase_dom"/>
</dbReference>
<gene>
    <name evidence="3" type="ORF">GCM10009416_38290</name>
</gene>
<sequence length="292" mass="30624">MSAATEHPEAAFDLGTAPMRIGRVRLRVRDCAGVAGFYRDVLGLVPLEEAAGRVVLGAAGTALLELVGDPSLAPLDRRQAGLFHTAFLLPDRASLARWLRFAAERRIRLHGASDHGVSEAIYLADPEGNGIEVYADRPVSAWHSEGGRVDMPSDPLDLEGLLAAAADGRWTGMPAGGVVGHVHLQVGDTVAAELFYRDLLGFDVTCRYPGGSFFGAGGYHHQLAANAWNSRGAGPRPDRMAGLDAVELVVPDGAARIAVEGRARAAGLGVEGEGAARVLRDPWGTAITLVAG</sequence>
<dbReference type="Pfam" id="PF00903">
    <property type="entry name" value="Glyoxalase"/>
    <property type="match status" value="2"/>
</dbReference>
<reference evidence="4" key="1">
    <citation type="journal article" date="2019" name="Int. J. Syst. Evol. Microbiol.">
        <title>The Global Catalogue of Microorganisms (GCM) 10K type strain sequencing project: providing services to taxonomists for standard genome sequencing and annotation.</title>
        <authorList>
            <consortium name="The Broad Institute Genomics Platform"/>
            <consortium name="The Broad Institute Genome Sequencing Center for Infectious Disease"/>
            <person name="Wu L."/>
            <person name="Ma J."/>
        </authorList>
    </citation>
    <scope>NUCLEOTIDE SEQUENCE [LARGE SCALE GENOMIC DNA]</scope>
    <source>
        <strain evidence="4">JCM 9933</strain>
    </source>
</reference>
<accession>A0ABP3QRX9</accession>
<dbReference type="InterPro" id="IPR018146">
    <property type="entry name" value="Glyoxalase_1_CS"/>
</dbReference>
<protein>
    <submittedName>
        <fullName evidence="3">VOC family protein</fullName>
    </submittedName>
</protein>
<keyword evidence="4" id="KW-1185">Reference proteome</keyword>
<dbReference type="Proteomes" id="UP001501588">
    <property type="component" value="Unassembled WGS sequence"/>
</dbReference>
<dbReference type="RefSeq" id="WP_343897000.1">
    <property type="nucleotide sequence ID" value="NZ_BAAAFZ010000061.1"/>
</dbReference>
<dbReference type="PANTHER" id="PTHR43279:SF1">
    <property type="entry name" value="CATECHOL-2,3-DIOXYGENASE"/>
    <property type="match status" value="1"/>
</dbReference>
<evidence type="ECO:0000313" key="3">
    <source>
        <dbReference type="EMBL" id="GAA0596281.1"/>
    </source>
</evidence>
<dbReference type="InterPro" id="IPR029068">
    <property type="entry name" value="Glyas_Bleomycin-R_OHBP_Dase"/>
</dbReference>
<evidence type="ECO:0000313" key="4">
    <source>
        <dbReference type="Proteomes" id="UP001501588"/>
    </source>
</evidence>
<dbReference type="Gene3D" id="3.10.180.10">
    <property type="entry name" value="2,3-Dihydroxybiphenyl 1,2-Dioxygenase, domain 1"/>
    <property type="match status" value="2"/>
</dbReference>
<proteinExistence type="predicted"/>
<name>A0ABP3QRX9_9PROT</name>
<organism evidence="3 4">
    <name type="scientific">Craurococcus roseus</name>
    <dbReference type="NCBI Taxonomy" id="77585"/>
    <lineage>
        <taxon>Bacteria</taxon>
        <taxon>Pseudomonadati</taxon>
        <taxon>Pseudomonadota</taxon>
        <taxon>Alphaproteobacteria</taxon>
        <taxon>Acetobacterales</taxon>
        <taxon>Acetobacteraceae</taxon>
        <taxon>Craurococcus</taxon>
    </lineage>
</organism>
<comment type="caution">
    <text evidence="3">The sequence shown here is derived from an EMBL/GenBank/DDBJ whole genome shotgun (WGS) entry which is preliminary data.</text>
</comment>
<dbReference type="EMBL" id="BAAAFZ010000061">
    <property type="protein sequence ID" value="GAA0596281.1"/>
    <property type="molecule type" value="Genomic_DNA"/>
</dbReference>
<dbReference type="InterPro" id="IPR037523">
    <property type="entry name" value="VOC_core"/>
</dbReference>
<evidence type="ECO:0000259" key="2">
    <source>
        <dbReference type="PROSITE" id="PS51819"/>
    </source>
</evidence>
<keyword evidence="1" id="KW-0479">Metal-binding</keyword>